<comment type="similarity">
    <text evidence="2">Belongs to the EspG family.</text>
</comment>
<accession>A0ABW2LDV8</accession>
<evidence type="ECO:0000256" key="3">
    <source>
        <dbReference type="ARBA" id="ARBA00022490"/>
    </source>
</evidence>
<organism evidence="5 6">
    <name type="scientific">Saccharopolyspora griseoalba</name>
    <dbReference type="NCBI Taxonomy" id="1431848"/>
    <lineage>
        <taxon>Bacteria</taxon>
        <taxon>Bacillati</taxon>
        <taxon>Actinomycetota</taxon>
        <taxon>Actinomycetes</taxon>
        <taxon>Pseudonocardiales</taxon>
        <taxon>Pseudonocardiaceae</taxon>
        <taxon>Saccharopolyspora</taxon>
    </lineage>
</organism>
<dbReference type="Pfam" id="PF14011">
    <property type="entry name" value="ESX-1_EspG"/>
    <property type="match status" value="1"/>
</dbReference>
<keyword evidence="4" id="KW-0143">Chaperone</keyword>
<dbReference type="EMBL" id="JBHTCJ010000002">
    <property type="protein sequence ID" value="MFC7340696.1"/>
    <property type="molecule type" value="Genomic_DNA"/>
</dbReference>
<proteinExistence type="inferred from homology"/>
<evidence type="ECO:0000256" key="1">
    <source>
        <dbReference type="ARBA" id="ARBA00004496"/>
    </source>
</evidence>
<comment type="subcellular location">
    <subcellularLocation>
        <location evidence="1">Cytoplasm</location>
    </subcellularLocation>
</comment>
<evidence type="ECO:0000256" key="2">
    <source>
        <dbReference type="ARBA" id="ARBA00006411"/>
    </source>
</evidence>
<gene>
    <name evidence="5" type="ORF">ACFQRI_04665</name>
</gene>
<comment type="caution">
    <text evidence="5">The sequence shown here is derived from an EMBL/GenBank/DDBJ whole genome shotgun (WGS) entry which is preliminary data.</text>
</comment>
<evidence type="ECO:0000256" key="4">
    <source>
        <dbReference type="ARBA" id="ARBA00023186"/>
    </source>
</evidence>
<protein>
    <submittedName>
        <fullName evidence="5">ESX secretion-associated protein EspG</fullName>
    </submittedName>
</protein>
<reference evidence="6" key="1">
    <citation type="journal article" date="2019" name="Int. J. Syst. Evol. Microbiol.">
        <title>The Global Catalogue of Microorganisms (GCM) 10K type strain sequencing project: providing services to taxonomists for standard genome sequencing and annotation.</title>
        <authorList>
            <consortium name="The Broad Institute Genomics Platform"/>
            <consortium name="The Broad Institute Genome Sequencing Center for Infectious Disease"/>
            <person name="Wu L."/>
            <person name="Ma J."/>
        </authorList>
    </citation>
    <scope>NUCLEOTIDE SEQUENCE [LARGE SCALE GENOMIC DNA]</scope>
    <source>
        <strain evidence="6">WLHS5</strain>
    </source>
</reference>
<dbReference type="Proteomes" id="UP001596504">
    <property type="component" value="Unassembled WGS sequence"/>
</dbReference>
<dbReference type="InterPro" id="IPR025734">
    <property type="entry name" value="EspG"/>
</dbReference>
<sequence length="275" mass="30022">MSGRELRLPAAAANYLCTRYDLQLHPLLRVGWLPVDATEQDRAEAAELGRRQLGQQGLLDADGLHPFVDDAIRLLARPPLAVGLAVNLRDGENFNAVLAEYGRSTVQAYQADGETPDDLRDIVVKRQEFGGPAGNVANLLGKIDAAEGASVSVPYDKVKQIAEWMSRGEDKNLSAALGHLGVRGAAARTLTTALTAKRDLEGLLTVRAFDEKVRRTRSLPFGTQFFNTEAGWFFAQRKPGRDGQEWYILAPADARKLTGVTSEMIKLLTSPTARI</sequence>
<keyword evidence="3" id="KW-0963">Cytoplasm</keyword>
<dbReference type="RefSeq" id="WP_380664802.1">
    <property type="nucleotide sequence ID" value="NZ_JBHTCJ010000002.1"/>
</dbReference>
<name>A0ABW2LDV8_9PSEU</name>
<evidence type="ECO:0000313" key="6">
    <source>
        <dbReference type="Proteomes" id="UP001596504"/>
    </source>
</evidence>
<evidence type="ECO:0000313" key="5">
    <source>
        <dbReference type="EMBL" id="MFC7340696.1"/>
    </source>
</evidence>
<keyword evidence="6" id="KW-1185">Reference proteome</keyword>